<feature type="domain" description="DUF2231" evidence="2">
    <location>
        <begin position="47"/>
        <end position="202"/>
    </location>
</feature>
<keyword evidence="1" id="KW-0472">Membrane</keyword>
<dbReference type="AlphaFoldDB" id="A0A919L4Z5"/>
<evidence type="ECO:0000256" key="1">
    <source>
        <dbReference type="SAM" id="Phobius"/>
    </source>
</evidence>
<feature type="transmembrane region" description="Helical" evidence="1">
    <location>
        <begin position="82"/>
        <end position="107"/>
    </location>
</feature>
<proteinExistence type="predicted"/>
<evidence type="ECO:0000313" key="3">
    <source>
        <dbReference type="EMBL" id="GHH82871.1"/>
    </source>
</evidence>
<sequence>MIQKVLRGCCARLAALPRRTITAARPRARRTAHPLETRPMSLTVFNGLPAHVLFVHFVIVLVPLSALALVVCALWPEGARRLGVVLPVLALLTLLSVPVTTHAGEWLEDHVGSDPLIRRHAELGDGLLPWAGGLFVLALAVWWTAGRRGSGRMRPSGSAAWTASVPVRVVAAVLALVVAAGSVVEVYRIGDSGAKAAWHDGFSRTAVHHGDDD</sequence>
<feature type="transmembrane region" description="Helical" evidence="1">
    <location>
        <begin position="165"/>
        <end position="184"/>
    </location>
</feature>
<dbReference type="Proteomes" id="UP000603708">
    <property type="component" value="Unassembled WGS sequence"/>
</dbReference>
<accession>A0A919L4Z5</accession>
<feature type="transmembrane region" description="Helical" evidence="1">
    <location>
        <begin position="48"/>
        <end position="75"/>
    </location>
</feature>
<evidence type="ECO:0000313" key="4">
    <source>
        <dbReference type="Proteomes" id="UP000603708"/>
    </source>
</evidence>
<dbReference type="EMBL" id="BNCD01000013">
    <property type="protein sequence ID" value="GHH82871.1"/>
    <property type="molecule type" value="Genomic_DNA"/>
</dbReference>
<name>A0A919L4Z5_9ACTN</name>
<keyword evidence="1" id="KW-0812">Transmembrane</keyword>
<reference evidence="3" key="2">
    <citation type="submission" date="2020-09" db="EMBL/GenBank/DDBJ databases">
        <authorList>
            <person name="Sun Q."/>
            <person name="Ohkuma M."/>
        </authorList>
    </citation>
    <scope>NUCLEOTIDE SEQUENCE</scope>
    <source>
        <strain evidence="3">JCM 5069</strain>
    </source>
</reference>
<reference evidence="3" key="1">
    <citation type="journal article" date="2014" name="Int. J. Syst. Evol. Microbiol.">
        <title>Complete genome sequence of Corynebacterium casei LMG S-19264T (=DSM 44701T), isolated from a smear-ripened cheese.</title>
        <authorList>
            <consortium name="US DOE Joint Genome Institute (JGI-PGF)"/>
            <person name="Walter F."/>
            <person name="Albersmeier A."/>
            <person name="Kalinowski J."/>
            <person name="Ruckert C."/>
        </authorList>
    </citation>
    <scope>NUCLEOTIDE SEQUENCE</scope>
    <source>
        <strain evidence="3">JCM 5069</strain>
    </source>
</reference>
<dbReference type="InterPro" id="IPR019251">
    <property type="entry name" value="DUF2231_TM"/>
</dbReference>
<dbReference type="Pfam" id="PF09990">
    <property type="entry name" value="DUF2231"/>
    <property type="match status" value="1"/>
</dbReference>
<keyword evidence="4" id="KW-1185">Reference proteome</keyword>
<protein>
    <recommendedName>
        <fullName evidence="2">DUF2231 domain-containing protein</fullName>
    </recommendedName>
</protein>
<evidence type="ECO:0000259" key="2">
    <source>
        <dbReference type="Pfam" id="PF09990"/>
    </source>
</evidence>
<keyword evidence="1" id="KW-1133">Transmembrane helix</keyword>
<feature type="transmembrane region" description="Helical" evidence="1">
    <location>
        <begin position="127"/>
        <end position="145"/>
    </location>
</feature>
<comment type="caution">
    <text evidence="3">The sequence shown here is derived from an EMBL/GenBank/DDBJ whole genome shotgun (WGS) entry which is preliminary data.</text>
</comment>
<organism evidence="3 4">
    <name type="scientific">Streptomyces sulfonofaciens</name>
    <dbReference type="NCBI Taxonomy" id="68272"/>
    <lineage>
        <taxon>Bacteria</taxon>
        <taxon>Bacillati</taxon>
        <taxon>Actinomycetota</taxon>
        <taxon>Actinomycetes</taxon>
        <taxon>Kitasatosporales</taxon>
        <taxon>Streptomycetaceae</taxon>
        <taxon>Streptomyces</taxon>
    </lineage>
</organism>
<gene>
    <name evidence="3" type="ORF">GCM10018793_43540</name>
</gene>